<dbReference type="CDD" id="cd16922">
    <property type="entry name" value="HATPase_EvgS-ArcB-TorS-like"/>
    <property type="match status" value="1"/>
</dbReference>
<dbReference type="SMART" id="SM00388">
    <property type="entry name" value="HisKA"/>
    <property type="match status" value="1"/>
</dbReference>
<dbReference type="EMBL" id="LMTZ01000123">
    <property type="protein sequence ID" value="KST64396.1"/>
    <property type="molecule type" value="Genomic_DNA"/>
</dbReference>
<dbReference type="GO" id="GO:0000155">
    <property type="term" value="F:phosphorelay sensor kinase activity"/>
    <property type="evidence" value="ECO:0007669"/>
    <property type="project" value="InterPro"/>
</dbReference>
<proteinExistence type="inferred from homology"/>
<dbReference type="GO" id="GO:0005886">
    <property type="term" value="C:plasma membrane"/>
    <property type="evidence" value="ECO:0007669"/>
    <property type="project" value="TreeGrafter"/>
</dbReference>
<comment type="caution">
    <text evidence="12">The sequence shown here is derived from an EMBL/GenBank/DDBJ whole genome shotgun (WGS) entry which is preliminary data.</text>
</comment>
<dbReference type="SUPFAM" id="SSF55874">
    <property type="entry name" value="ATPase domain of HSP90 chaperone/DNA topoisomerase II/histidine kinase"/>
    <property type="match status" value="1"/>
</dbReference>
<dbReference type="RefSeq" id="WP_058184211.1">
    <property type="nucleotide sequence ID" value="NZ_LMTZ01000123.1"/>
</dbReference>
<evidence type="ECO:0000256" key="3">
    <source>
        <dbReference type="ARBA" id="ARBA00012438"/>
    </source>
</evidence>
<dbReference type="OrthoDB" id="568844at2"/>
<keyword evidence="5" id="KW-0808">Transferase</keyword>
<dbReference type="Pfam" id="PF02518">
    <property type="entry name" value="HATPase_c"/>
    <property type="match status" value="1"/>
</dbReference>
<evidence type="ECO:0000313" key="12">
    <source>
        <dbReference type="EMBL" id="KST64396.1"/>
    </source>
</evidence>
<evidence type="ECO:0000256" key="7">
    <source>
        <dbReference type="ARBA" id="ARBA00023012"/>
    </source>
</evidence>
<evidence type="ECO:0000256" key="6">
    <source>
        <dbReference type="ARBA" id="ARBA00022777"/>
    </source>
</evidence>
<keyword evidence="7" id="KW-0902">Two-component regulatory system</keyword>
<dbReference type="EMBL" id="LMTZ01000124">
    <property type="protein sequence ID" value="KST64343.1"/>
    <property type="molecule type" value="Genomic_DNA"/>
</dbReference>
<dbReference type="InterPro" id="IPR004358">
    <property type="entry name" value="Sig_transdc_His_kin-like_C"/>
</dbReference>
<dbReference type="InterPro" id="IPR029016">
    <property type="entry name" value="GAF-like_dom_sf"/>
</dbReference>
<dbReference type="InterPro" id="IPR003594">
    <property type="entry name" value="HATPase_dom"/>
</dbReference>
<dbReference type="FunFam" id="3.30.565.10:FF:000010">
    <property type="entry name" value="Sensor histidine kinase RcsC"/>
    <property type="match status" value="1"/>
</dbReference>
<dbReference type="InterPro" id="IPR036097">
    <property type="entry name" value="HisK_dim/P_sf"/>
</dbReference>
<keyword evidence="6" id="KW-0418">Kinase</keyword>
<dbReference type="InterPro" id="IPR005467">
    <property type="entry name" value="His_kinase_dom"/>
</dbReference>
<dbReference type="PRINTS" id="PR00344">
    <property type="entry name" value="BCTRLSENSOR"/>
</dbReference>
<keyword evidence="13" id="KW-1185">Reference proteome</keyword>
<dbReference type="Pfam" id="PF00512">
    <property type="entry name" value="HisKA"/>
    <property type="match status" value="1"/>
</dbReference>
<dbReference type="SMART" id="SM00387">
    <property type="entry name" value="HATPase_c"/>
    <property type="match status" value="1"/>
</dbReference>
<keyword evidence="9" id="KW-0175">Coiled coil</keyword>
<dbReference type="InterPro" id="IPR036890">
    <property type="entry name" value="HATPase_C_sf"/>
</dbReference>
<organism evidence="12 13">
    <name type="scientific">Mastigocoleus testarum BC008</name>
    <dbReference type="NCBI Taxonomy" id="371196"/>
    <lineage>
        <taxon>Bacteria</taxon>
        <taxon>Bacillati</taxon>
        <taxon>Cyanobacteriota</taxon>
        <taxon>Cyanophyceae</taxon>
        <taxon>Nostocales</taxon>
        <taxon>Hapalosiphonaceae</taxon>
        <taxon>Mastigocoleus</taxon>
    </lineage>
</organism>
<comment type="catalytic activity">
    <reaction evidence="1">
        <text>ATP + protein L-histidine = ADP + protein N-phospho-L-histidine.</text>
        <dbReference type="EC" id="2.7.13.3"/>
    </reaction>
</comment>
<dbReference type="PANTHER" id="PTHR43047">
    <property type="entry name" value="TWO-COMPONENT HISTIDINE PROTEIN KINASE"/>
    <property type="match status" value="1"/>
</dbReference>
<dbReference type="AlphaFoldDB" id="A0A0V7ZJ26"/>
<gene>
    <name evidence="11" type="ORF">BC008_17075</name>
    <name evidence="12" type="ORF">BC008_17360</name>
</gene>
<name>A0A0V7ZJ26_9CYAN</name>
<evidence type="ECO:0000256" key="2">
    <source>
        <dbReference type="ARBA" id="ARBA00006402"/>
    </source>
</evidence>
<dbReference type="SUPFAM" id="SSF55781">
    <property type="entry name" value="GAF domain-like"/>
    <property type="match status" value="1"/>
</dbReference>
<reference evidence="12 13" key="1">
    <citation type="journal article" date="2015" name="Genome Announc.">
        <title>Draft Genome of the Euendolithic (true boring) Cyanobacterium Mastigocoleus testarum strain BC008.</title>
        <authorList>
            <person name="Guida B.S."/>
            <person name="Garcia-Pichel F."/>
        </authorList>
    </citation>
    <scope>NUCLEOTIDE SEQUENCE [LARGE SCALE GENOMIC DNA]</scope>
    <source>
        <strain evidence="12 13">BC008</strain>
    </source>
</reference>
<dbReference type="CDD" id="cd00082">
    <property type="entry name" value="HisKA"/>
    <property type="match status" value="1"/>
</dbReference>
<evidence type="ECO:0000313" key="11">
    <source>
        <dbReference type="EMBL" id="KST64343.1"/>
    </source>
</evidence>
<dbReference type="Gene3D" id="3.30.450.40">
    <property type="match status" value="1"/>
</dbReference>
<evidence type="ECO:0000256" key="8">
    <source>
        <dbReference type="ARBA" id="ARBA00074306"/>
    </source>
</evidence>
<evidence type="ECO:0000256" key="1">
    <source>
        <dbReference type="ARBA" id="ARBA00000085"/>
    </source>
</evidence>
<feature type="coiled-coil region" evidence="9">
    <location>
        <begin position="192"/>
        <end position="226"/>
    </location>
</feature>
<evidence type="ECO:0000259" key="10">
    <source>
        <dbReference type="PROSITE" id="PS50109"/>
    </source>
</evidence>
<sequence length="464" mass="52251">MRAKSISQQQLYKPEKLQRLTNLFNERLTDSTGLFRLMVSEIGKVIDGAQFCFICLYSAQADSLDWTASFGISLEQFQLFQQINDETCLLKKVFVTGIPLILQADDNKDGVIVADSGQIATNNYKELNYLSSGDIPPRNVYALTIDSAQTGPLGVLGVGSREKSIILDRKQQNLLAGISEVVAIAINNARTIESLVKRESSLAQENELLKKRNQNLEKSRHHIQLQNLELLEVTQQKYQFLATTSHELLTPLNVILGLAQVLLRQRSYSLSKQQLEMVQRILNNGNHLLTVIDDMLCFAKVETGNLSFHLEELNLTNLIVTLVSEHRPLAERKNLNLNFQIELINPIVFNDKIRLKQLLVKLLLNAIKFTEAGSIRIKAWEINQEKIAIAIEDTGIGISETDLKYIFELFRQVDQTTTRKYGGTGLGLAISKSLVDIMQGKIYVRSEPGEGSSFCVELPRKIEH</sequence>
<dbReference type="GO" id="GO:0009927">
    <property type="term" value="F:histidine phosphotransfer kinase activity"/>
    <property type="evidence" value="ECO:0007669"/>
    <property type="project" value="TreeGrafter"/>
</dbReference>
<comment type="similarity">
    <text evidence="2">In the N-terminal section; belongs to the phytochrome family.</text>
</comment>
<dbReference type="PROSITE" id="PS50109">
    <property type="entry name" value="HIS_KIN"/>
    <property type="match status" value="1"/>
</dbReference>
<dbReference type="InterPro" id="IPR003661">
    <property type="entry name" value="HisK_dim/P_dom"/>
</dbReference>
<dbReference type="PANTHER" id="PTHR43047:SF72">
    <property type="entry name" value="OSMOSENSING HISTIDINE PROTEIN KINASE SLN1"/>
    <property type="match status" value="1"/>
</dbReference>
<dbReference type="Gene3D" id="1.10.287.130">
    <property type="match status" value="1"/>
</dbReference>
<dbReference type="Proteomes" id="UP000053372">
    <property type="component" value="Unassembled WGS sequence"/>
</dbReference>
<feature type="domain" description="Histidine kinase" evidence="10">
    <location>
        <begin position="243"/>
        <end position="462"/>
    </location>
</feature>
<accession>A0A0V7ZJ26</accession>
<protein>
    <recommendedName>
        <fullName evidence="8">Circadian input-output histidine kinase CikA</fullName>
        <ecNumber evidence="3">2.7.13.3</ecNumber>
    </recommendedName>
</protein>
<keyword evidence="4" id="KW-0597">Phosphoprotein</keyword>
<evidence type="ECO:0000313" key="13">
    <source>
        <dbReference type="Proteomes" id="UP000053372"/>
    </source>
</evidence>
<evidence type="ECO:0000256" key="4">
    <source>
        <dbReference type="ARBA" id="ARBA00022553"/>
    </source>
</evidence>
<evidence type="ECO:0000256" key="5">
    <source>
        <dbReference type="ARBA" id="ARBA00022679"/>
    </source>
</evidence>
<dbReference type="Gene3D" id="3.30.565.10">
    <property type="entry name" value="Histidine kinase-like ATPase, C-terminal domain"/>
    <property type="match status" value="1"/>
</dbReference>
<evidence type="ECO:0000256" key="9">
    <source>
        <dbReference type="SAM" id="Coils"/>
    </source>
</evidence>
<dbReference type="EC" id="2.7.13.3" evidence="3"/>
<dbReference type="SUPFAM" id="SSF47384">
    <property type="entry name" value="Homodimeric domain of signal transducing histidine kinase"/>
    <property type="match status" value="1"/>
</dbReference>